<dbReference type="EMBL" id="QEAN01000394">
    <property type="protein sequence ID" value="TPX38532.1"/>
    <property type="molecule type" value="Genomic_DNA"/>
</dbReference>
<sequence>METELGHARCGTRYAASGASCRVGLMVKHPSLASVNWFARTRIAHRTSHIRDRTRTGHEHCRRYTLVNDIWMGRIHNCRLRRPIFCSQGHQGAKARGHAEARHGAQAERQVNLGREGSQTSGPCRTIDTTEYPIIDTKKLLIHT</sequence>
<name>A0A507CFX9_9FUNG</name>
<dbReference type="AlphaFoldDB" id="A0A507CFX9"/>
<accession>A0A507CFX9</accession>
<dbReference type="EMBL" id="QEAN01000394">
    <property type="protein sequence ID" value="TPX38536.1"/>
    <property type="molecule type" value="Genomic_DNA"/>
</dbReference>
<reference evidence="1 3" key="1">
    <citation type="journal article" date="2019" name="Sci. Rep.">
        <title>Comparative genomics of chytrid fungi reveal insights into the obligate biotrophic and pathogenic lifestyle of Synchytrium endobioticum.</title>
        <authorList>
            <person name="van de Vossenberg B.T.L.H."/>
            <person name="Warris S."/>
            <person name="Nguyen H.D.T."/>
            <person name="van Gent-Pelzer M.P.E."/>
            <person name="Joly D.L."/>
            <person name="van de Geest H.C."/>
            <person name="Bonants P.J.M."/>
            <person name="Smith D.S."/>
            <person name="Levesque C.A."/>
            <person name="van der Lee T.A.J."/>
        </authorList>
    </citation>
    <scope>NUCLEOTIDE SEQUENCE [LARGE SCALE GENOMIC DNA]</scope>
    <source>
        <strain evidence="1 3">MB42</strain>
    </source>
</reference>
<keyword evidence="3" id="KW-1185">Reference proteome</keyword>
<dbReference type="VEuPathDB" id="FungiDB:SeMB42_g06682"/>
<dbReference type="VEuPathDB" id="FungiDB:SeMB42_g06679"/>
<proteinExistence type="predicted"/>
<evidence type="ECO:0000313" key="2">
    <source>
        <dbReference type="EMBL" id="TPX38536.1"/>
    </source>
</evidence>
<protein>
    <submittedName>
        <fullName evidence="1">Uncharacterized protein</fullName>
    </submittedName>
</protein>
<evidence type="ECO:0000313" key="3">
    <source>
        <dbReference type="Proteomes" id="UP000317494"/>
    </source>
</evidence>
<gene>
    <name evidence="2" type="ORF">SeMB42_g06679</name>
    <name evidence="1" type="ORF">SeMB42_g06682</name>
</gene>
<comment type="caution">
    <text evidence="1">The sequence shown here is derived from an EMBL/GenBank/DDBJ whole genome shotgun (WGS) entry which is preliminary data.</text>
</comment>
<evidence type="ECO:0000313" key="1">
    <source>
        <dbReference type="EMBL" id="TPX38532.1"/>
    </source>
</evidence>
<organism evidence="1 3">
    <name type="scientific">Synchytrium endobioticum</name>
    <dbReference type="NCBI Taxonomy" id="286115"/>
    <lineage>
        <taxon>Eukaryota</taxon>
        <taxon>Fungi</taxon>
        <taxon>Fungi incertae sedis</taxon>
        <taxon>Chytridiomycota</taxon>
        <taxon>Chytridiomycota incertae sedis</taxon>
        <taxon>Chytridiomycetes</taxon>
        <taxon>Synchytriales</taxon>
        <taxon>Synchytriaceae</taxon>
        <taxon>Synchytrium</taxon>
    </lineage>
</organism>
<dbReference type="Proteomes" id="UP000317494">
    <property type="component" value="Unassembled WGS sequence"/>
</dbReference>